<dbReference type="EMBL" id="PDYH01000011">
    <property type="protein sequence ID" value="PHU40835.1"/>
    <property type="molecule type" value="Genomic_DNA"/>
</dbReference>
<keyword evidence="4" id="KW-1185">Reference proteome</keyword>
<protein>
    <recommendedName>
        <fullName evidence="2">Metallo-beta-lactamase domain-containing protein</fullName>
    </recommendedName>
</protein>
<feature type="transmembrane region" description="Helical" evidence="1">
    <location>
        <begin position="14"/>
        <end position="33"/>
    </location>
</feature>
<dbReference type="Proteomes" id="UP000224317">
    <property type="component" value="Unassembled WGS sequence"/>
</dbReference>
<evidence type="ECO:0000256" key="1">
    <source>
        <dbReference type="SAM" id="Phobius"/>
    </source>
</evidence>
<dbReference type="RefSeq" id="WP_099412938.1">
    <property type="nucleotide sequence ID" value="NZ_PDYH01000011.1"/>
</dbReference>
<dbReference type="Gene3D" id="3.60.15.10">
    <property type="entry name" value="Ribonuclease Z/Hydroxyacylglutathione hydrolase-like"/>
    <property type="match status" value="1"/>
</dbReference>
<comment type="caution">
    <text evidence="3">The sequence shown here is derived from an EMBL/GenBank/DDBJ whole genome shotgun (WGS) entry which is preliminary data.</text>
</comment>
<dbReference type="SUPFAM" id="SSF56281">
    <property type="entry name" value="Metallo-hydrolase/oxidoreductase"/>
    <property type="match status" value="1"/>
</dbReference>
<organism evidence="3 4">
    <name type="scientific">Pseudobutyrivibrio ruminis</name>
    <dbReference type="NCBI Taxonomy" id="46206"/>
    <lineage>
        <taxon>Bacteria</taxon>
        <taxon>Bacillati</taxon>
        <taxon>Bacillota</taxon>
        <taxon>Clostridia</taxon>
        <taxon>Lachnospirales</taxon>
        <taxon>Lachnospiraceae</taxon>
        <taxon>Pseudobutyrivibrio</taxon>
    </lineage>
</organism>
<feature type="transmembrane region" description="Helical" evidence="1">
    <location>
        <begin position="107"/>
        <end position="127"/>
    </location>
</feature>
<evidence type="ECO:0000313" key="3">
    <source>
        <dbReference type="EMBL" id="PHU40835.1"/>
    </source>
</evidence>
<evidence type="ECO:0000259" key="2">
    <source>
        <dbReference type="SMART" id="SM00849"/>
    </source>
</evidence>
<dbReference type="SMART" id="SM00849">
    <property type="entry name" value="Lactamase_B"/>
    <property type="match status" value="1"/>
</dbReference>
<keyword evidence="1" id="KW-0472">Membrane</keyword>
<gene>
    <name evidence="3" type="ORF">CSX00_04260</name>
</gene>
<dbReference type="InterPro" id="IPR036866">
    <property type="entry name" value="RibonucZ/Hydroxyglut_hydro"/>
</dbReference>
<feature type="transmembrane region" description="Helical" evidence="1">
    <location>
        <begin position="45"/>
        <end position="68"/>
    </location>
</feature>
<feature type="domain" description="Metallo-beta-lactamase" evidence="2">
    <location>
        <begin position="262"/>
        <end position="451"/>
    </location>
</feature>
<keyword evidence="1" id="KW-1133">Transmembrane helix</keyword>
<dbReference type="InterPro" id="IPR052159">
    <property type="entry name" value="Competence_DNA_uptake"/>
</dbReference>
<proteinExistence type="predicted"/>
<name>A0A2G3ECH3_9FIRM</name>
<feature type="transmembrane region" description="Helical" evidence="1">
    <location>
        <begin position="80"/>
        <end position="98"/>
    </location>
</feature>
<dbReference type="InterPro" id="IPR001279">
    <property type="entry name" value="Metallo-B-lactamas"/>
</dbReference>
<dbReference type="PANTHER" id="PTHR30619">
    <property type="entry name" value="DNA INTERNALIZATION/COMPETENCE PROTEIN COMEC/REC2"/>
    <property type="match status" value="1"/>
</dbReference>
<sequence length="514" mass="58896">MVWLKELYSITREYWGHIIFLAIFVLALLIILIWEKEKIKRYAFLWYSCLVLAFIYNPVSFYVCKHFLEPSTFDQYYKRFFTLVPITIIVAFALTLLVSRLTGVKRLAAVLAGCIAIAVIGKCIYLEDWYTKADNRNKVPQDVVTICDIFADYEGDKINIMAPQDIAVYLRQMDSRFSMPYSRYLPDEAYELTNENPDTQLISDYCVSKKLDFLVVSAAESVLNAYTDAGFEVYGRTPYYAVLNPPNTAWELMEYEDESGDQGLCYFMHNKMDGSLIVIDGGHKENAGLVRYIINQYGGHVDAWILTHYHKDHVDAFNEIYEDPQGITIDNVYATPLDADVFHSVAQEWDDVDSYDKFMELTKGADNVNYIHRDDILEFSDNLKLTFFNACDDVVIDSAEDIPNDASLVFKMETENRSILICGDCHTKYMGNYLVETYGDKLHADILQCGHHGNNSIPFDTGFYEAVDPQIAIFDTPEWIMTSANYTAGALAGQLKEMGVEIRYYNTSPNGFRF</sequence>
<keyword evidence="1" id="KW-0812">Transmembrane</keyword>
<dbReference type="AlphaFoldDB" id="A0A2G3ECH3"/>
<dbReference type="PANTHER" id="PTHR30619:SF1">
    <property type="entry name" value="RECOMBINATION PROTEIN 2"/>
    <property type="match status" value="1"/>
</dbReference>
<dbReference type="Pfam" id="PF00753">
    <property type="entry name" value="Lactamase_B"/>
    <property type="match status" value="1"/>
</dbReference>
<evidence type="ECO:0000313" key="4">
    <source>
        <dbReference type="Proteomes" id="UP000224317"/>
    </source>
</evidence>
<accession>A0A2G3ECH3</accession>
<reference evidence="3" key="1">
    <citation type="submission" date="2017-10" db="EMBL/GenBank/DDBJ databases">
        <title>Resolving the taxonomy of Roseburia spp., Eubacterium rectale and Agathobacter spp. through phylogenomic analysis.</title>
        <authorList>
            <person name="Sheridan P.O."/>
            <person name="Walker A.W."/>
            <person name="Duncan S.H."/>
            <person name="Scott K.P."/>
            <person name="Toole P.W.O."/>
            <person name="Luis P."/>
            <person name="Flint H.J."/>
        </authorList>
    </citation>
    <scope>NUCLEOTIDE SEQUENCE [LARGE SCALE GENOMIC DNA]</scope>
    <source>
        <strain evidence="3">JK10</strain>
    </source>
</reference>